<evidence type="ECO:0000256" key="3">
    <source>
        <dbReference type="PROSITE-ProRule" id="PRU00023"/>
    </source>
</evidence>
<dbReference type="AlphaFoldDB" id="A0A068V9R8"/>
<reference evidence="5" key="1">
    <citation type="journal article" date="2014" name="Science">
        <title>The coffee genome provides insight into the convergent evolution of caffeine biosynthesis.</title>
        <authorList>
            <person name="Denoeud F."/>
            <person name="Carretero-Paulet L."/>
            <person name="Dereeper A."/>
            <person name="Droc G."/>
            <person name="Guyot R."/>
            <person name="Pietrella M."/>
            <person name="Zheng C."/>
            <person name="Alberti A."/>
            <person name="Anthony F."/>
            <person name="Aprea G."/>
            <person name="Aury J.M."/>
            <person name="Bento P."/>
            <person name="Bernard M."/>
            <person name="Bocs S."/>
            <person name="Campa C."/>
            <person name="Cenci A."/>
            <person name="Combes M.C."/>
            <person name="Crouzillat D."/>
            <person name="Da Silva C."/>
            <person name="Daddiego L."/>
            <person name="De Bellis F."/>
            <person name="Dussert S."/>
            <person name="Garsmeur O."/>
            <person name="Gayraud T."/>
            <person name="Guignon V."/>
            <person name="Jahn K."/>
            <person name="Jamilloux V."/>
            <person name="Joet T."/>
            <person name="Labadie K."/>
            <person name="Lan T."/>
            <person name="Leclercq J."/>
            <person name="Lepelley M."/>
            <person name="Leroy T."/>
            <person name="Li L.T."/>
            <person name="Librado P."/>
            <person name="Lopez L."/>
            <person name="Munoz A."/>
            <person name="Noel B."/>
            <person name="Pallavicini A."/>
            <person name="Perrotta G."/>
            <person name="Poncet V."/>
            <person name="Pot D."/>
            <person name="Priyono X."/>
            <person name="Rigoreau M."/>
            <person name="Rouard M."/>
            <person name="Rozas J."/>
            <person name="Tranchant-Dubreuil C."/>
            <person name="VanBuren R."/>
            <person name="Zhang Q."/>
            <person name="Andrade A.C."/>
            <person name="Argout X."/>
            <person name="Bertrand B."/>
            <person name="de Kochko A."/>
            <person name="Graziosi G."/>
            <person name="Henry R.J."/>
            <person name="Jayarama X."/>
            <person name="Ming R."/>
            <person name="Nagai C."/>
            <person name="Rounsley S."/>
            <person name="Sankoff D."/>
            <person name="Giuliano G."/>
            <person name="Albert V.A."/>
            <person name="Wincker P."/>
            <person name="Lashermes P."/>
        </authorList>
    </citation>
    <scope>NUCLEOTIDE SEQUENCE [LARGE SCALE GENOMIC DNA]</scope>
    <source>
        <strain evidence="5">cv. DH200-94</strain>
    </source>
</reference>
<keyword evidence="1" id="KW-0677">Repeat</keyword>
<dbReference type="EMBL" id="HG739219">
    <property type="protein sequence ID" value="CDP16673.1"/>
    <property type="molecule type" value="Genomic_DNA"/>
</dbReference>
<feature type="repeat" description="ANK" evidence="3">
    <location>
        <begin position="587"/>
        <end position="619"/>
    </location>
</feature>
<organism evidence="4 5">
    <name type="scientific">Coffea canephora</name>
    <name type="common">Robusta coffee</name>
    <dbReference type="NCBI Taxonomy" id="49390"/>
    <lineage>
        <taxon>Eukaryota</taxon>
        <taxon>Viridiplantae</taxon>
        <taxon>Streptophyta</taxon>
        <taxon>Embryophyta</taxon>
        <taxon>Tracheophyta</taxon>
        <taxon>Spermatophyta</taxon>
        <taxon>Magnoliopsida</taxon>
        <taxon>eudicotyledons</taxon>
        <taxon>Gunneridae</taxon>
        <taxon>Pentapetalae</taxon>
        <taxon>asterids</taxon>
        <taxon>lamiids</taxon>
        <taxon>Gentianales</taxon>
        <taxon>Rubiaceae</taxon>
        <taxon>Ixoroideae</taxon>
        <taxon>Gardenieae complex</taxon>
        <taxon>Bertiereae - Coffeeae clade</taxon>
        <taxon>Coffeeae</taxon>
        <taxon>Coffea</taxon>
    </lineage>
</organism>
<dbReference type="InParanoid" id="A0A068V9R8"/>
<dbReference type="PROSITE" id="PS50088">
    <property type="entry name" value="ANK_REPEAT"/>
    <property type="match status" value="7"/>
</dbReference>
<accession>A0A068V9R8</accession>
<dbReference type="PROSITE" id="PS50297">
    <property type="entry name" value="ANK_REP_REGION"/>
    <property type="match status" value="6"/>
</dbReference>
<keyword evidence="5" id="KW-1185">Reference proteome</keyword>
<evidence type="ECO:0000313" key="5">
    <source>
        <dbReference type="Proteomes" id="UP000295252"/>
    </source>
</evidence>
<evidence type="ECO:0000256" key="1">
    <source>
        <dbReference type="ARBA" id="ARBA00022737"/>
    </source>
</evidence>
<dbReference type="Gene3D" id="1.25.40.20">
    <property type="entry name" value="Ankyrin repeat-containing domain"/>
    <property type="match status" value="5"/>
</dbReference>
<dbReference type="PANTHER" id="PTHR24123">
    <property type="entry name" value="ANKYRIN REPEAT-CONTAINING"/>
    <property type="match status" value="1"/>
</dbReference>
<dbReference type="Gramene" id="CDP16673">
    <property type="protein sequence ID" value="CDP16673"/>
    <property type="gene ID" value="GSCOC_T00019139001"/>
</dbReference>
<dbReference type="PhylomeDB" id="A0A068V9R8"/>
<feature type="repeat" description="ANK" evidence="3">
    <location>
        <begin position="89"/>
        <end position="121"/>
    </location>
</feature>
<sequence length="760" mass="82397">MTVFGHSGGGGGFRGGRQVFPVADEAQVSQRLVQASLVDDLKSALECISDPLVDVNYVGAVCLKLRKTEVVLGEQVANQVRVELEELRTDVTALFVAVHNGNVALVRKLLSVGADVNLRVFKGFATTAAVREGNLEILEILLKAGASQSACEEALLEASCHGHSKLAELLMASDLIRPHIAVQALVTACCRGFMDVINSLMKCGVDVNASNRMLLQSCKPSMYTNADCTALVAAIVSRQVSAVRLLLEAGARTDFKVRLGAWSWDIASGEEYRVGAGLAEPYPVIWCAVEYFEVSGAILHMLLKHISPSTSHFGRTLLHHAILCGNTVAVKMLMKHGAHAEATIETTNKAEFRPIHIAARLGLSTVLQCLIDSGCDLNSKTKNGETALMMCSKYRREECLKVLVRAGADIGLVNLAGQSVVTVARSNQWYLTFQQAILEVIRKGKIPKSSNISLFSPLNFVAQAGDVQALQAVIAQGGINLDTRDDRGYSALMVTAMEGHVEAFQLLLYAGADVKLSNKRGETAILLSQLNQNREHFERVMLEFAIEKGNCNAGEFDALHFAARHGNSDAVKLLTNRGYNVNTPDVNGYTPLMLAAREGHAHVCELLISCGADSNIRNAKGETALSLARKSGGLKNNAENLILDDLARKLVLSGSHVLKHTKGGKGAPHVKFVKMIRAAGIFQWGKSSRRNVICREAVLGPSLSFQTIRWNKGDGEAHGIFRVTTTKNKEYHFMCEGGVEMAELWVRGINLVTREASFFK</sequence>
<dbReference type="InterPro" id="IPR051165">
    <property type="entry name" value="Multifunctional_ANK_Repeat"/>
</dbReference>
<dbReference type="PANTHER" id="PTHR24123:SF139">
    <property type="entry name" value="ANKYRIN"/>
    <property type="match status" value="1"/>
</dbReference>
<feature type="repeat" description="ANK" evidence="3">
    <location>
        <begin position="383"/>
        <end position="415"/>
    </location>
</feature>
<dbReference type="FunCoup" id="A0A068V9R8">
    <property type="interactions" value="6"/>
</dbReference>
<dbReference type="OMA" id="KEMRMVG"/>
<gene>
    <name evidence="4" type="ORF">GSCOC_T00019139001</name>
</gene>
<feature type="repeat" description="ANK" evidence="3">
    <location>
        <begin position="554"/>
        <end position="586"/>
    </location>
</feature>
<evidence type="ECO:0000313" key="4">
    <source>
        <dbReference type="EMBL" id="CDP16673.1"/>
    </source>
</evidence>
<dbReference type="InterPro" id="IPR002110">
    <property type="entry name" value="Ankyrin_rpt"/>
</dbReference>
<keyword evidence="2 3" id="KW-0040">ANK repeat</keyword>
<dbReference type="OrthoDB" id="194358at2759"/>
<feature type="repeat" description="ANK" evidence="3">
    <location>
        <begin position="313"/>
        <end position="345"/>
    </location>
</feature>
<feature type="repeat" description="ANK" evidence="3">
    <location>
        <begin position="487"/>
        <end position="519"/>
    </location>
</feature>
<dbReference type="Pfam" id="PF00023">
    <property type="entry name" value="Ank"/>
    <property type="match status" value="1"/>
</dbReference>
<name>A0A068V9R8_COFCA</name>
<dbReference type="InterPro" id="IPR036770">
    <property type="entry name" value="Ankyrin_rpt-contain_sf"/>
</dbReference>
<dbReference type="SUPFAM" id="SSF48403">
    <property type="entry name" value="Ankyrin repeat"/>
    <property type="match status" value="2"/>
</dbReference>
<dbReference type="Proteomes" id="UP000295252">
    <property type="component" value="Chromosome IX"/>
</dbReference>
<proteinExistence type="predicted"/>
<dbReference type="STRING" id="49390.A0A068V9R8"/>
<dbReference type="Pfam" id="PF12796">
    <property type="entry name" value="Ank_2"/>
    <property type="match status" value="4"/>
</dbReference>
<dbReference type="SMART" id="SM00248">
    <property type="entry name" value="ANK"/>
    <property type="match status" value="11"/>
</dbReference>
<evidence type="ECO:0000256" key="2">
    <source>
        <dbReference type="ARBA" id="ARBA00023043"/>
    </source>
</evidence>
<protein>
    <submittedName>
        <fullName evidence="4">Uncharacterized protein</fullName>
    </submittedName>
</protein>
<feature type="repeat" description="ANK" evidence="3">
    <location>
        <begin position="350"/>
        <end position="382"/>
    </location>
</feature>